<evidence type="ECO:0000256" key="4">
    <source>
        <dbReference type="ARBA" id="ARBA00022723"/>
    </source>
</evidence>
<feature type="transmembrane region" description="Helical" evidence="9">
    <location>
        <begin position="20"/>
        <end position="39"/>
    </location>
</feature>
<keyword evidence="6" id="KW-0560">Oxidoreductase</keyword>
<evidence type="ECO:0000256" key="8">
    <source>
        <dbReference type="ARBA" id="ARBA00023014"/>
    </source>
</evidence>
<feature type="transmembrane region" description="Helical" evidence="9">
    <location>
        <begin position="150"/>
        <end position="166"/>
    </location>
</feature>
<evidence type="ECO:0000256" key="7">
    <source>
        <dbReference type="ARBA" id="ARBA00023004"/>
    </source>
</evidence>
<dbReference type="InterPro" id="IPR017927">
    <property type="entry name" value="FAD-bd_FR_type"/>
</dbReference>
<dbReference type="SUPFAM" id="SSF63380">
    <property type="entry name" value="Riboflavin synthase domain-like"/>
    <property type="match status" value="1"/>
</dbReference>
<dbReference type="PANTHER" id="PTHR47354">
    <property type="entry name" value="NADH OXIDOREDUCTASE HCR"/>
    <property type="match status" value="1"/>
</dbReference>
<dbReference type="RefSeq" id="WP_075775979.1">
    <property type="nucleotide sequence ID" value="NZ_CP019437.1"/>
</dbReference>
<feature type="transmembrane region" description="Helical" evidence="9">
    <location>
        <begin position="173"/>
        <end position="195"/>
    </location>
</feature>
<evidence type="ECO:0000256" key="1">
    <source>
        <dbReference type="ARBA" id="ARBA00001974"/>
    </source>
</evidence>
<keyword evidence="5" id="KW-0274">FAD</keyword>
<evidence type="ECO:0000256" key="9">
    <source>
        <dbReference type="SAM" id="Phobius"/>
    </source>
</evidence>
<evidence type="ECO:0000256" key="5">
    <source>
        <dbReference type="ARBA" id="ARBA00022827"/>
    </source>
</evidence>
<accession>A0ABN4XAC2</accession>
<reference evidence="11 12" key="1">
    <citation type="submission" date="2017-01" db="EMBL/GenBank/DDBJ databases">
        <title>The complete genome sequence of a sulfur-oxidizing marine bacterium Thioclava sp. 25B10_4T.</title>
        <authorList>
            <person name="Liu Y."/>
            <person name="Lai Q."/>
            <person name="Shao Z."/>
        </authorList>
    </citation>
    <scope>NUCLEOTIDE SEQUENCE [LARGE SCALE GENOMIC DNA]</scope>
    <source>
        <strain evidence="11 12">25B10_4</strain>
    </source>
</reference>
<dbReference type="Pfam" id="PF00175">
    <property type="entry name" value="NAD_binding_1"/>
    <property type="match status" value="1"/>
</dbReference>
<gene>
    <name evidence="11" type="ORF">BMG03_04060</name>
</gene>
<dbReference type="Gene3D" id="2.40.30.10">
    <property type="entry name" value="Translation factors"/>
    <property type="match status" value="1"/>
</dbReference>
<feature type="transmembrane region" description="Helical" evidence="9">
    <location>
        <begin position="98"/>
        <end position="115"/>
    </location>
</feature>
<evidence type="ECO:0000313" key="12">
    <source>
        <dbReference type="Proteomes" id="UP000185622"/>
    </source>
</evidence>
<evidence type="ECO:0000256" key="3">
    <source>
        <dbReference type="ARBA" id="ARBA00022714"/>
    </source>
</evidence>
<keyword evidence="12" id="KW-1185">Reference proteome</keyword>
<keyword evidence="3" id="KW-0001">2Fe-2S</keyword>
<dbReference type="InterPro" id="IPR017938">
    <property type="entry name" value="Riboflavin_synthase-like_b-brl"/>
</dbReference>
<sequence>MMRLIRRALNGVTMYRLMVYYLGLLFVGGLAAGMTGATFLDPAGLLLSLVLAVASAWVTNRLFSIVLKLPTNSESVHITALILALIMPPADIADPTTLAAIVLASLAAIASKFILTIGHKHIFNPVALGAVVAGIGFNTPALWWVGGTQQLLPLVILGGLLVGYKIERLGMIAVYILSNLAAVIATTPPGMMGMALQQTLLYSPLFFAGFAMLTEPLTAAHGRWSRHVYAAIVGVLSCSNIHIGTLYFSPEMAFLVANIYAWAASPKGRFKMKLIGVEEIAANCYEFVFQSDRALKFRAGQYLDWTLGLPKSDTRGNRRTFTIASAPGATSVRVGVKFTPDGSEFKRGLLEMQEGDPIYGSQIAGTFVLPRQREKKLLFIAGGIGITPFRSMIADLLERGEKRDIVLVYANRSADEVAYRELLTRARSELGMKVVYAVSGAPGDASTLPGTVVEGRMDETKLRECVPDLDERRVYVSGASAMVAGFRKTLRNCGVRRRRIHTDAFSGL</sequence>
<keyword evidence="8" id="KW-0411">Iron-sulfur</keyword>
<feature type="transmembrane region" description="Helical" evidence="9">
    <location>
        <begin position="201"/>
        <end position="220"/>
    </location>
</feature>
<feature type="domain" description="FAD-binding FR-type" evidence="10">
    <location>
        <begin position="267"/>
        <end position="370"/>
    </location>
</feature>
<keyword evidence="9" id="KW-0812">Transmembrane</keyword>
<organism evidence="11 12">
    <name type="scientific">Thioclava nitratireducens</name>
    <dbReference type="NCBI Taxonomy" id="1915078"/>
    <lineage>
        <taxon>Bacteria</taxon>
        <taxon>Pseudomonadati</taxon>
        <taxon>Pseudomonadota</taxon>
        <taxon>Alphaproteobacteria</taxon>
        <taxon>Rhodobacterales</taxon>
        <taxon>Paracoccaceae</taxon>
        <taxon>Thioclava</taxon>
    </lineage>
</organism>
<comment type="cofactor">
    <cofactor evidence="1">
        <name>FAD</name>
        <dbReference type="ChEBI" id="CHEBI:57692"/>
    </cofactor>
</comment>
<feature type="transmembrane region" description="Helical" evidence="9">
    <location>
        <begin position="227"/>
        <end position="248"/>
    </location>
</feature>
<keyword evidence="2" id="KW-0285">Flavoprotein</keyword>
<dbReference type="SUPFAM" id="SSF52343">
    <property type="entry name" value="Ferredoxin reductase-like, C-terminal NADP-linked domain"/>
    <property type="match status" value="1"/>
</dbReference>
<evidence type="ECO:0000256" key="6">
    <source>
        <dbReference type="ARBA" id="ARBA00023002"/>
    </source>
</evidence>
<dbReference type="CDD" id="cd00322">
    <property type="entry name" value="FNR_like"/>
    <property type="match status" value="1"/>
</dbReference>
<keyword evidence="9" id="KW-0472">Membrane</keyword>
<dbReference type="EMBL" id="CP019437">
    <property type="protein sequence ID" value="AQS47062.1"/>
    <property type="molecule type" value="Genomic_DNA"/>
</dbReference>
<name>A0ABN4XAC2_9RHOB</name>
<keyword evidence="4" id="KW-0479">Metal-binding</keyword>
<evidence type="ECO:0000259" key="10">
    <source>
        <dbReference type="PROSITE" id="PS51384"/>
    </source>
</evidence>
<proteinExistence type="predicted"/>
<keyword evidence="9" id="KW-1133">Transmembrane helix</keyword>
<feature type="transmembrane region" description="Helical" evidence="9">
    <location>
        <begin position="122"/>
        <end position="144"/>
    </location>
</feature>
<protein>
    <recommendedName>
        <fullName evidence="10">FAD-binding FR-type domain-containing protein</fullName>
    </recommendedName>
</protein>
<dbReference type="Gene3D" id="3.40.50.80">
    <property type="entry name" value="Nucleotide-binding domain of ferredoxin-NADP reductase (FNR) module"/>
    <property type="match status" value="1"/>
</dbReference>
<keyword evidence="7" id="KW-0408">Iron</keyword>
<dbReference type="PROSITE" id="PS51384">
    <property type="entry name" value="FAD_FR"/>
    <property type="match status" value="1"/>
</dbReference>
<dbReference type="PANTHER" id="PTHR47354:SF6">
    <property type="entry name" value="NADH OXIDOREDUCTASE HCR"/>
    <property type="match status" value="1"/>
</dbReference>
<dbReference type="PRINTS" id="PR00410">
    <property type="entry name" value="PHEHYDRXLASE"/>
</dbReference>
<dbReference type="Proteomes" id="UP000185622">
    <property type="component" value="Chromosome"/>
</dbReference>
<evidence type="ECO:0000256" key="2">
    <source>
        <dbReference type="ARBA" id="ARBA00022630"/>
    </source>
</evidence>
<dbReference type="InterPro" id="IPR039261">
    <property type="entry name" value="FNR_nucleotide-bd"/>
</dbReference>
<dbReference type="InterPro" id="IPR001433">
    <property type="entry name" value="OxRdtase_FAD/NAD-bd"/>
</dbReference>
<dbReference type="InterPro" id="IPR050415">
    <property type="entry name" value="MRET"/>
</dbReference>
<evidence type="ECO:0000313" key="11">
    <source>
        <dbReference type="EMBL" id="AQS47062.1"/>
    </source>
</evidence>